<accession>A0A150JDL5</accession>
<protein>
    <submittedName>
        <fullName evidence="4">Putative tyrosine recombinase XerC-like protein</fullName>
    </submittedName>
</protein>
<dbReference type="Gene3D" id="1.10.443.10">
    <property type="entry name" value="Intergrase catalytic core"/>
    <property type="match status" value="1"/>
</dbReference>
<dbReference type="InterPro" id="IPR002104">
    <property type="entry name" value="Integrase_catalytic"/>
</dbReference>
<keyword evidence="1" id="KW-0229">DNA integration</keyword>
<evidence type="ECO:0000256" key="1">
    <source>
        <dbReference type="ARBA" id="ARBA00022908"/>
    </source>
</evidence>
<accession>A0A150JIQ4</accession>
<dbReference type="SUPFAM" id="SSF56349">
    <property type="entry name" value="DNA breaking-rejoining enzymes"/>
    <property type="match status" value="1"/>
</dbReference>
<dbReference type="InterPro" id="IPR013762">
    <property type="entry name" value="Integrase-like_cat_sf"/>
</dbReference>
<sequence length="263" mass="31161">MEEEFYRFLRGKKNLAPGTCKRMLQLMPKGSTNWDENQVQDFYFKTLDRDYSSTHKRHVHYVLKYYSEWKGYNFDYKPPKAHHVRRKNVEMENIWKLLDVITDTRDLALILTHLYSGLRPSELLALKIEDLDLENGMLTVRNTKTYMDRIIPLHKKPLTAIRKYLSTQDKNSPYLFSIKSGNSGLKIQTYQKILRIYSKKAEIKRVTPYMLRHTFSTQFIENGGDVLILKNLLGHSRVSTTEIYIHENPKMIRKGYDKACPEF</sequence>
<name>A0A150JIQ4_9EURY</name>
<dbReference type="PROSITE" id="PS51898">
    <property type="entry name" value="TYR_RECOMBINASE"/>
    <property type="match status" value="1"/>
</dbReference>
<comment type="caution">
    <text evidence="4">The sequence shown here is derived from an EMBL/GenBank/DDBJ whole genome shotgun (WGS) entry which is preliminary data.</text>
</comment>
<evidence type="ECO:0000256" key="3">
    <source>
        <dbReference type="ARBA" id="ARBA00023172"/>
    </source>
</evidence>
<gene>
    <name evidence="4" type="ORF">AN188_00228</name>
</gene>
<dbReference type="InterPro" id="IPR011010">
    <property type="entry name" value="DNA_brk_join_enz"/>
</dbReference>
<dbReference type="GO" id="GO:0003677">
    <property type="term" value="F:DNA binding"/>
    <property type="evidence" value="ECO:0007669"/>
    <property type="project" value="UniProtKB-KW"/>
</dbReference>
<proteinExistence type="predicted"/>
<evidence type="ECO:0000313" key="5">
    <source>
        <dbReference type="Proteomes" id="UP000092420"/>
    </source>
</evidence>
<keyword evidence="2" id="KW-0238">DNA-binding</keyword>
<dbReference type="PANTHER" id="PTHR30349:SF41">
    <property type="entry name" value="INTEGRASE_RECOMBINASE PROTEIN MJ0367-RELATED"/>
    <property type="match status" value="1"/>
</dbReference>
<keyword evidence="3" id="KW-0233">DNA recombination</keyword>
<dbReference type="Proteomes" id="UP000092420">
    <property type="component" value="Unassembled WGS sequence"/>
</dbReference>
<dbReference type="GO" id="GO:0006310">
    <property type="term" value="P:DNA recombination"/>
    <property type="evidence" value="ECO:0007669"/>
    <property type="project" value="UniProtKB-KW"/>
</dbReference>
<dbReference type="InterPro" id="IPR050090">
    <property type="entry name" value="Tyrosine_recombinase_XerCD"/>
</dbReference>
<dbReference type="Pfam" id="PF00589">
    <property type="entry name" value="Phage_integrase"/>
    <property type="match status" value="1"/>
</dbReference>
<reference evidence="4 5" key="1">
    <citation type="journal article" date="2016" name="ISME J.">
        <title>Chasing the elusive Euryarchaeota class WSA2: genomes reveal a uniquely fastidious methyl-reducing methanogen.</title>
        <authorList>
            <person name="Nobu M.K."/>
            <person name="Narihiro T."/>
            <person name="Kuroda K."/>
            <person name="Mei R."/>
            <person name="Liu W.T."/>
        </authorList>
    </citation>
    <scope>NUCLEOTIDE SEQUENCE [LARGE SCALE GENOMIC DNA]</scope>
    <source>
        <strain evidence="4">ADurb1013_Bin02101</strain>
    </source>
</reference>
<organism evidence="4 5">
    <name type="scientific">Candidatus Methanofastidiosum methylothiophilum</name>
    <dbReference type="NCBI Taxonomy" id="1705564"/>
    <lineage>
        <taxon>Archaea</taxon>
        <taxon>Methanobacteriati</taxon>
        <taxon>Methanobacteriota</taxon>
        <taxon>Stenosarchaea group</taxon>
        <taxon>Candidatus Methanofastidiosia</taxon>
        <taxon>Candidatus Methanofastidiosales</taxon>
        <taxon>Candidatus Methanofastidiosaceae</taxon>
        <taxon>Candidatus Methanofastidiosum</taxon>
    </lineage>
</organism>
<dbReference type="PANTHER" id="PTHR30349">
    <property type="entry name" value="PHAGE INTEGRASE-RELATED"/>
    <property type="match status" value="1"/>
</dbReference>
<dbReference type="EMBL" id="LNJB01000002">
    <property type="protein sequence ID" value="KYC55245.1"/>
    <property type="molecule type" value="Genomic_DNA"/>
</dbReference>
<evidence type="ECO:0000256" key="2">
    <source>
        <dbReference type="ARBA" id="ARBA00023125"/>
    </source>
</evidence>
<dbReference type="GO" id="GO:0015074">
    <property type="term" value="P:DNA integration"/>
    <property type="evidence" value="ECO:0007669"/>
    <property type="project" value="UniProtKB-KW"/>
</dbReference>
<dbReference type="AlphaFoldDB" id="A0A150JIQ4"/>
<evidence type="ECO:0000313" key="4">
    <source>
        <dbReference type="EMBL" id="KYC55245.1"/>
    </source>
</evidence>